<dbReference type="InterPro" id="IPR010903">
    <property type="entry name" value="DUF1517"/>
</dbReference>
<dbReference type="EMBL" id="BSDZ01000094">
    <property type="protein sequence ID" value="GLI70426.1"/>
    <property type="molecule type" value="Genomic_DNA"/>
</dbReference>
<evidence type="ECO:0000313" key="2">
    <source>
        <dbReference type="Proteomes" id="UP001165090"/>
    </source>
</evidence>
<sequence>MMHGCLASLPLRSRDATAPTMAHAQQSTVVPTVAKRTDTSMSSLLKASVHIRNMAFTALASVALVVAPCDHAEAARTGGRLAGRRTAVVTRKRTALGHTGSPPRSARYRVPISVRLQALHPILSAPDLATNVDLARPPHLFGDIVAYPDLAAGIDLEALPLWASLLGLFAANIAGLALTIGVLRNLQDSGEPITVVKLQVAMLERRPQLQSKLRELNSMIQVGQQGAWLILEEAILQLIQHQGTIAYASVTQEQLSSKKRAYAVFGEIAEAEAAKASREEAVVRHMGETTDEDDSVGSAAGGGLVGGLIGSLRLGHGKPVKELTVITVVLAARGKLDIPSQVSDWPSLRHALQQVTGLSSDRVMAIELLWTPRNETDYLTREQLERDYPGLVHFGNVEVSHP</sequence>
<reference evidence="1 2" key="1">
    <citation type="journal article" date="2023" name="IScience">
        <title>Expanded male sex-determining region conserved during the evolution of homothallism in the green alga Volvox.</title>
        <authorList>
            <person name="Yamamoto K."/>
            <person name="Matsuzaki R."/>
            <person name="Mahakham W."/>
            <person name="Heman W."/>
            <person name="Sekimoto H."/>
            <person name="Kawachi M."/>
            <person name="Minakuchi Y."/>
            <person name="Toyoda A."/>
            <person name="Nozaki H."/>
        </authorList>
    </citation>
    <scope>NUCLEOTIDE SEQUENCE [LARGE SCALE GENOMIC DNA]</scope>
    <source>
        <strain evidence="1 2">NIES-4468</strain>
    </source>
</reference>
<dbReference type="PANTHER" id="PTHR33975:SF2">
    <property type="entry name" value="MYELIN-ASSOCIATED OLIGODENDROCYTE BASIC PROTEIN"/>
    <property type="match status" value="1"/>
</dbReference>
<organism evidence="1 2">
    <name type="scientific">Volvox africanus</name>
    <dbReference type="NCBI Taxonomy" id="51714"/>
    <lineage>
        <taxon>Eukaryota</taxon>
        <taxon>Viridiplantae</taxon>
        <taxon>Chlorophyta</taxon>
        <taxon>core chlorophytes</taxon>
        <taxon>Chlorophyceae</taxon>
        <taxon>CS clade</taxon>
        <taxon>Chlamydomonadales</taxon>
        <taxon>Volvocaceae</taxon>
        <taxon>Volvox</taxon>
    </lineage>
</organism>
<accession>A0ABQ5SLC1</accession>
<dbReference type="Proteomes" id="UP001165090">
    <property type="component" value="Unassembled WGS sequence"/>
</dbReference>
<dbReference type="InterPro" id="IPR053023">
    <property type="entry name" value="FLAP_modulator"/>
</dbReference>
<proteinExistence type="predicted"/>
<dbReference type="PANTHER" id="PTHR33975">
    <property type="entry name" value="MYELIN-ASSOCIATED OLIGODENDROCYTE BASIC PROTEIN"/>
    <property type="match status" value="1"/>
</dbReference>
<evidence type="ECO:0000313" key="1">
    <source>
        <dbReference type="EMBL" id="GLI70426.1"/>
    </source>
</evidence>
<gene>
    <name evidence="1" type="ORF">VaNZ11_015333</name>
</gene>
<dbReference type="Pfam" id="PF07466">
    <property type="entry name" value="DUF1517"/>
    <property type="match status" value="1"/>
</dbReference>
<keyword evidence="2" id="KW-1185">Reference proteome</keyword>
<protein>
    <submittedName>
        <fullName evidence="1">Uncharacterized protein</fullName>
    </submittedName>
</protein>
<name>A0ABQ5SLC1_9CHLO</name>
<comment type="caution">
    <text evidence="1">The sequence shown here is derived from an EMBL/GenBank/DDBJ whole genome shotgun (WGS) entry which is preliminary data.</text>
</comment>